<dbReference type="InterPro" id="IPR002016">
    <property type="entry name" value="Haem_peroxidase"/>
</dbReference>
<feature type="binding site" evidence="18">
    <location>
        <position position="254"/>
    </location>
    <ligand>
        <name>Ca(2+)</name>
        <dbReference type="ChEBI" id="CHEBI:29108"/>
        <label>2</label>
    </ligand>
</feature>
<evidence type="ECO:0000256" key="11">
    <source>
        <dbReference type="ARBA" id="ARBA00022837"/>
    </source>
</evidence>
<keyword evidence="8 21" id="KW-0349">Heme</keyword>
<feature type="binding site" evidence="18">
    <location>
        <position position="77"/>
    </location>
    <ligand>
        <name>Ca(2+)</name>
        <dbReference type="ChEBI" id="CHEBI:29108"/>
        <label>1</label>
    </ligand>
</feature>
<evidence type="ECO:0000256" key="8">
    <source>
        <dbReference type="ARBA" id="ARBA00022617"/>
    </source>
</evidence>
<evidence type="ECO:0000256" key="18">
    <source>
        <dbReference type="PIRSR" id="PIRSR600823-3"/>
    </source>
</evidence>
<comment type="catalytic activity">
    <reaction evidence="1 21">
        <text>2 a phenolic donor + H2O2 = 2 a phenolic radical donor + 2 H2O</text>
        <dbReference type="Rhea" id="RHEA:56136"/>
        <dbReference type="ChEBI" id="CHEBI:15377"/>
        <dbReference type="ChEBI" id="CHEBI:16240"/>
        <dbReference type="ChEBI" id="CHEBI:139520"/>
        <dbReference type="ChEBI" id="CHEBI:139521"/>
        <dbReference type="EC" id="1.11.1.7"/>
    </reaction>
</comment>
<dbReference type="PROSITE" id="PS50873">
    <property type="entry name" value="PEROXIDASE_4"/>
    <property type="match status" value="1"/>
</dbReference>
<dbReference type="GO" id="GO:0042744">
    <property type="term" value="P:hydrogen peroxide catabolic process"/>
    <property type="evidence" value="ECO:0007669"/>
    <property type="project" value="UniProtKB-KW"/>
</dbReference>
<evidence type="ECO:0000256" key="9">
    <source>
        <dbReference type="ARBA" id="ARBA00022723"/>
    </source>
</evidence>
<evidence type="ECO:0000256" key="15">
    <source>
        <dbReference type="ARBA" id="ARBA00023180"/>
    </source>
</evidence>
<evidence type="ECO:0000256" key="21">
    <source>
        <dbReference type="RuleBase" id="RU362060"/>
    </source>
</evidence>
<dbReference type="GO" id="GO:0140825">
    <property type="term" value="F:lactoperoxidase activity"/>
    <property type="evidence" value="ECO:0007669"/>
    <property type="project" value="UniProtKB-EC"/>
</dbReference>
<dbReference type="FunFam" id="1.10.520.10:FF:000006">
    <property type="entry name" value="Peroxidase"/>
    <property type="match status" value="1"/>
</dbReference>
<feature type="active site" description="Proton acceptor" evidence="17">
    <location>
        <position position="71"/>
    </location>
</feature>
<keyword evidence="6 21" id="KW-0964">Secreted</keyword>
<comment type="subcellular location">
    <subcellularLocation>
        <location evidence="3 21">Secreted</location>
    </subcellularLocation>
</comment>
<dbReference type="GO" id="GO:0006979">
    <property type="term" value="P:response to oxidative stress"/>
    <property type="evidence" value="ECO:0007669"/>
    <property type="project" value="UniProtKB-UniRule"/>
</dbReference>
<feature type="site" description="Transition state stabilizer" evidence="19">
    <location>
        <position position="67"/>
    </location>
</feature>
<evidence type="ECO:0000313" key="23">
    <source>
        <dbReference type="EMBL" id="OAY48072.1"/>
    </source>
</evidence>
<proteinExistence type="inferred from homology"/>
<dbReference type="EC" id="1.11.1.7" evidence="5 21"/>
<feature type="disulfide bond" evidence="20">
    <location>
        <begin position="38"/>
        <end position="116"/>
    </location>
</feature>
<dbReference type="InterPro" id="IPR019793">
    <property type="entry name" value="Peroxidases_heam-ligand_BS"/>
</dbReference>
<keyword evidence="10" id="KW-0732">Signal</keyword>
<keyword evidence="16 21" id="KW-0376">Hydrogen peroxide</keyword>
<dbReference type="Proteomes" id="UP000091857">
    <property type="component" value="Chromosome 6"/>
</dbReference>
<dbReference type="GO" id="GO:0005576">
    <property type="term" value="C:extracellular region"/>
    <property type="evidence" value="ECO:0007669"/>
    <property type="project" value="UniProtKB-SubCell"/>
</dbReference>
<dbReference type="PANTHER" id="PTHR31517">
    <property type="match status" value="1"/>
</dbReference>
<evidence type="ECO:0000256" key="1">
    <source>
        <dbReference type="ARBA" id="ARBA00000189"/>
    </source>
</evidence>
<feature type="binding site" evidence="18">
    <location>
        <position position="81"/>
    </location>
    <ligand>
        <name>Ca(2+)</name>
        <dbReference type="ChEBI" id="CHEBI:29108"/>
        <label>1</label>
    </ligand>
</feature>
<keyword evidence="14 20" id="KW-1015">Disulfide bond</keyword>
<name>A0A2C9VQJ8_MANES</name>
<dbReference type="PROSITE" id="PS00435">
    <property type="entry name" value="PEROXIDASE_1"/>
    <property type="match status" value="1"/>
</dbReference>
<evidence type="ECO:0000256" key="4">
    <source>
        <dbReference type="ARBA" id="ARBA00006873"/>
    </source>
</evidence>
<dbReference type="Gene3D" id="1.10.520.10">
    <property type="match status" value="1"/>
</dbReference>
<feature type="binding site" evidence="18">
    <location>
        <position position="72"/>
    </location>
    <ligand>
        <name>Ca(2+)</name>
        <dbReference type="ChEBI" id="CHEBI:29108"/>
        <label>1</label>
    </ligand>
</feature>
<protein>
    <recommendedName>
        <fullName evidence="5 21">Peroxidase</fullName>
        <ecNumber evidence="5 21">1.11.1.7</ecNumber>
    </recommendedName>
</protein>
<dbReference type="PANTHER" id="PTHR31517:SF59">
    <property type="entry name" value="PEROXIDASE"/>
    <property type="match status" value="1"/>
</dbReference>
<evidence type="ECO:0000256" key="3">
    <source>
        <dbReference type="ARBA" id="ARBA00004613"/>
    </source>
</evidence>
<evidence type="ECO:0000256" key="6">
    <source>
        <dbReference type="ARBA" id="ARBA00022525"/>
    </source>
</evidence>
<evidence type="ECO:0000259" key="22">
    <source>
        <dbReference type="PROSITE" id="PS50873"/>
    </source>
</evidence>
<feature type="binding site" description="axial binding residue" evidence="18">
    <location>
        <position position="192"/>
    </location>
    <ligand>
        <name>heme b</name>
        <dbReference type="ChEBI" id="CHEBI:60344"/>
    </ligand>
    <ligandPart>
        <name>Fe</name>
        <dbReference type="ChEBI" id="CHEBI:18248"/>
    </ligandPart>
</feature>
<feature type="disulfide bond" evidence="20">
    <location>
        <begin position="199"/>
        <end position="231"/>
    </location>
</feature>
<dbReference type="GO" id="GO:0004601">
    <property type="term" value="F:peroxidase activity"/>
    <property type="evidence" value="ECO:0000318"/>
    <property type="project" value="GO_Central"/>
</dbReference>
<feature type="disulfide bond" evidence="20">
    <location>
        <begin position="122"/>
        <end position="321"/>
    </location>
</feature>
<feature type="binding site" evidence="18">
    <location>
        <position position="90"/>
    </location>
    <ligand>
        <name>Ca(2+)</name>
        <dbReference type="ChEBI" id="CHEBI:29108"/>
        <label>1</label>
    </ligand>
</feature>
<comment type="similarity">
    <text evidence="4">Belongs to the peroxidase family. Ascorbate peroxidase subfamily.</text>
</comment>
<dbReference type="InterPro" id="IPR010255">
    <property type="entry name" value="Haem_peroxidase_sf"/>
</dbReference>
<evidence type="ECO:0000256" key="2">
    <source>
        <dbReference type="ARBA" id="ARBA00002322"/>
    </source>
</evidence>
<dbReference type="Gramene" id="Manes.06G129000.1.v8.1">
    <property type="protein sequence ID" value="Manes.06G129000.1.v8.1.CDS"/>
    <property type="gene ID" value="Manes.06G129000.v8.1"/>
</dbReference>
<evidence type="ECO:0000256" key="20">
    <source>
        <dbReference type="PIRSR" id="PIRSR600823-5"/>
    </source>
</evidence>
<comment type="cofactor">
    <cofactor evidence="18 21">
        <name>heme b</name>
        <dbReference type="ChEBI" id="CHEBI:60344"/>
    </cofactor>
    <text evidence="18 21">Binds 1 heme b (iron(II)-protoporphyrin IX) group per subunit.</text>
</comment>
<sequence>MKVKPTLLLLALGVGLILGILAGCCHGSLQVGFYVGKCGFADVEALVAGVISAHFLRDPTIVAALLRLQFHDCFVNGCDGSILIDGINSEKTAPPNLSVRGYDIIDEAKAVVDNACPGVVSCADLIAIATRDAVFLSGGGRYEVETGRRDGLVSIAQNVSILGPKISVPDAIAAFADKGLSATDMVLLLGAHSVGVAHCSLIKHRLYNFQGTGNHDPAMDPFLVNILRSRCPQISPIDNTVNLDQNPLSPFLMDVSYYQNIMLHRGILQIDQQLGMDPLTMPIVRNLASEFDFPTRFGAAMVKLGAIGVLTGTQGEIRTSCRATN</sequence>
<dbReference type="SUPFAM" id="SSF48113">
    <property type="entry name" value="Heme-dependent peroxidases"/>
    <property type="match status" value="1"/>
</dbReference>
<comment type="caution">
    <text evidence="23">The sequence shown here is derived from an EMBL/GenBank/DDBJ whole genome shotgun (WGS) entry which is preliminary data.</text>
</comment>
<dbReference type="GO" id="GO:0009505">
    <property type="term" value="C:plant-type cell wall"/>
    <property type="evidence" value="ECO:0000318"/>
    <property type="project" value="GO_Central"/>
</dbReference>
<keyword evidence="24" id="KW-1185">Reference proteome</keyword>
<dbReference type="FunFam" id="1.10.420.10:FF:000007">
    <property type="entry name" value="Peroxidase"/>
    <property type="match status" value="1"/>
</dbReference>
<dbReference type="PROSITE" id="PS00436">
    <property type="entry name" value="PEROXIDASE_2"/>
    <property type="match status" value="1"/>
</dbReference>
<dbReference type="EMBL" id="CM004392">
    <property type="protein sequence ID" value="OAY48072.1"/>
    <property type="molecule type" value="Genomic_DNA"/>
</dbReference>
<evidence type="ECO:0000256" key="12">
    <source>
        <dbReference type="ARBA" id="ARBA00023002"/>
    </source>
</evidence>
<dbReference type="AlphaFoldDB" id="A0A2C9VQJ8"/>
<dbReference type="InterPro" id="IPR000823">
    <property type="entry name" value="Peroxidase_pln"/>
</dbReference>
<gene>
    <name evidence="23" type="ORF">MANES_06G129000v8</name>
</gene>
<dbReference type="PRINTS" id="PR00458">
    <property type="entry name" value="PEROXIDASE"/>
</dbReference>
<dbReference type="CDD" id="cd00693">
    <property type="entry name" value="secretory_peroxidase"/>
    <property type="match status" value="1"/>
</dbReference>
<dbReference type="PRINTS" id="PR00461">
    <property type="entry name" value="PLPEROXIDASE"/>
</dbReference>
<organism evidence="23 24">
    <name type="scientific">Manihot esculenta</name>
    <name type="common">Cassava</name>
    <name type="synonym">Jatropha manihot</name>
    <dbReference type="NCBI Taxonomy" id="3983"/>
    <lineage>
        <taxon>Eukaryota</taxon>
        <taxon>Viridiplantae</taxon>
        <taxon>Streptophyta</taxon>
        <taxon>Embryophyta</taxon>
        <taxon>Tracheophyta</taxon>
        <taxon>Spermatophyta</taxon>
        <taxon>Magnoliopsida</taxon>
        <taxon>eudicotyledons</taxon>
        <taxon>Gunneridae</taxon>
        <taxon>Pentapetalae</taxon>
        <taxon>rosids</taxon>
        <taxon>fabids</taxon>
        <taxon>Malpighiales</taxon>
        <taxon>Euphorbiaceae</taxon>
        <taxon>Crotonoideae</taxon>
        <taxon>Manihoteae</taxon>
        <taxon>Manihot</taxon>
    </lineage>
</organism>
<dbReference type="GO" id="GO:0006950">
    <property type="term" value="P:response to stress"/>
    <property type="evidence" value="ECO:0000318"/>
    <property type="project" value="GO_Central"/>
</dbReference>
<evidence type="ECO:0000256" key="17">
    <source>
        <dbReference type="PIRSR" id="PIRSR600823-1"/>
    </source>
</evidence>
<reference evidence="24" key="1">
    <citation type="journal article" date="2016" name="Nat. Biotechnol.">
        <title>Sequencing wild and cultivated cassava and related species reveals extensive interspecific hybridization and genetic diversity.</title>
        <authorList>
            <person name="Bredeson J.V."/>
            <person name="Lyons J.B."/>
            <person name="Prochnik S.E."/>
            <person name="Wu G.A."/>
            <person name="Ha C.M."/>
            <person name="Edsinger-Gonzales E."/>
            <person name="Grimwood J."/>
            <person name="Schmutz J."/>
            <person name="Rabbi I.Y."/>
            <person name="Egesi C."/>
            <person name="Nauluvula P."/>
            <person name="Lebot V."/>
            <person name="Ndunguru J."/>
            <person name="Mkamilo G."/>
            <person name="Bart R.S."/>
            <person name="Setter T.L."/>
            <person name="Gleadow R.M."/>
            <person name="Kulakow P."/>
            <person name="Ferguson M.E."/>
            <person name="Rounsley S."/>
            <person name="Rokhsar D.S."/>
        </authorList>
    </citation>
    <scope>NUCLEOTIDE SEQUENCE [LARGE SCALE GENOMIC DNA]</scope>
    <source>
        <strain evidence="24">cv. AM560-2</strain>
    </source>
</reference>
<comment type="cofactor">
    <cofactor evidence="18 21">
        <name>Ca(2+)</name>
        <dbReference type="ChEBI" id="CHEBI:29108"/>
    </cofactor>
    <text evidence="18 21">Binds 2 calcium ions per subunit.</text>
</comment>
<dbReference type="GO" id="GO:0020037">
    <property type="term" value="F:heme binding"/>
    <property type="evidence" value="ECO:0007669"/>
    <property type="project" value="UniProtKB-UniRule"/>
</dbReference>
<feature type="binding site" evidence="18">
    <location>
        <position position="75"/>
    </location>
    <ligand>
        <name>Ca(2+)</name>
        <dbReference type="ChEBI" id="CHEBI:29108"/>
        <label>1</label>
    </ligand>
</feature>
<feature type="domain" description="Plant heme peroxidase family profile" evidence="22">
    <location>
        <begin position="28"/>
        <end position="325"/>
    </location>
</feature>
<comment type="function">
    <text evidence="2">Removal of H(2)O(2), oxidation of toxic reductants, biosynthesis and degradation of lignin, suberization, auxin catabolism, response to environmental stresses such as wounding, pathogen attack and oxidative stress. These functions might be dependent on each isozyme/isoform in each plant tissue.</text>
</comment>
<evidence type="ECO:0000256" key="13">
    <source>
        <dbReference type="ARBA" id="ARBA00023004"/>
    </source>
</evidence>
<feature type="disulfide bond" evidence="20">
    <location>
        <begin position="73"/>
        <end position="78"/>
    </location>
</feature>
<accession>A0A2C9VQJ8</accession>
<dbReference type="InterPro" id="IPR019794">
    <property type="entry name" value="Peroxidases_AS"/>
</dbReference>
<evidence type="ECO:0000256" key="10">
    <source>
        <dbReference type="ARBA" id="ARBA00022729"/>
    </source>
</evidence>
<dbReference type="Gene3D" id="1.10.420.10">
    <property type="entry name" value="Peroxidase, domain 2"/>
    <property type="match status" value="1"/>
</dbReference>
<feature type="binding site" evidence="18">
    <location>
        <position position="79"/>
    </location>
    <ligand>
        <name>Ca(2+)</name>
        <dbReference type="ChEBI" id="CHEBI:29108"/>
        <label>1</label>
    </ligand>
</feature>
<dbReference type="Pfam" id="PF00141">
    <property type="entry name" value="peroxidase"/>
    <property type="match status" value="1"/>
</dbReference>
<keyword evidence="11 18" id="KW-0106">Calcium</keyword>
<comment type="similarity">
    <text evidence="21">Belongs to the peroxidase family. Classical plant (class III) peroxidase subfamily.</text>
</comment>
<dbReference type="STRING" id="3983.A0A2C9VQJ8"/>
<keyword evidence="7 21" id="KW-0575">Peroxidase</keyword>
<dbReference type="OMA" id="AMIRLYF"/>
<evidence type="ECO:0000256" key="14">
    <source>
        <dbReference type="ARBA" id="ARBA00023157"/>
    </source>
</evidence>
<evidence type="ECO:0000256" key="5">
    <source>
        <dbReference type="ARBA" id="ARBA00012313"/>
    </source>
</evidence>
<dbReference type="InterPro" id="IPR033905">
    <property type="entry name" value="Secretory_peroxidase"/>
</dbReference>
<evidence type="ECO:0000256" key="19">
    <source>
        <dbReference type="PIRSR" id="PIRSR600823-4"/>
    </source>
</evidence>
<evidence type="ECO:0000256" key="16">
    <source>
        <dbReference type="ARBA" id="ARBA00023324"/>
    </source>
</evidence>
<dbReference type="PROSITE" id="PS51257">
    <property type="entry name" value="PROKAR_LIPOPROTEIN"/>
    <property type="match status" value="1"/>
</dbReference>
<evidence type="ECO:0000313" key="24">
    <source>
        <dbReference type="Proteomes" id="UP000091857"/>
    </source>
</evidence>
<keyword evidence="9 18" id="KW-0479">Metal-binding</keyword>
<keyword evidence="15" id="KW-0325">Glycoprotein</keyword>
<keyword evidence="12 21" id="KW-0560">Oxidoreductase</keyword>
<dbReference type="OrthoDB" id="2113341at2759"/>
<evidence type="ECO:0000256" key="7">
    <source>
        <dbReference type="ARBA" id="ARBA00022559"/>
    </source>
</evidence>
<dbReference type="GO" id="GO:0046872">
    <property type="term" value="F:metal ion binding"/>
    <property type="evidence" value="ECO:0007669"/>
    <property type="project" value="UniProtKB-UniRule"/>
</dbReference>
<keyword evidence="13 18" id="KW-0408">Iron</keyword>
<feature type="binding site" evidence="18">
    <location>
        <position position="244"/>
    </location>
    <ligand>
        <name>Ca(2+)</name>
        <dbReference type="ChEBI" id="CHEBI:29108"/>
        <label>2</label>
    </ligand>
</feature>